<evidence type="ECO:0000313" key="11">
    <source>
        <dbReference type="EMBL" id="KPM06539.1"/>
    </source>
</evidence>
<keyword evidence="2" id="KW-0479">Metal-binding</keyword>
<feature type="region of interest" description="Disordered" evidence="9">
    <location>
        <begin position="247"/>
        <end position="279"/>
    </location>
</feature>
<evidence type="ECO:0000256" key="1">
    <source>
        <dbReference type="ARBA" id="ARBA00004123"/>
    </source>
</evidence>
<keyword evidence="7" id="KW-0804">Transcription</keyword>
<keyword evidence="6" id="KW-0238">DNA-binding</keyword>
<dbReference type="PANTHER" id="PTHR13006">
    <property type="entry name" value="PAPILLOMAVIRUS REGULATORY FACTOR PRF-1"/>
    <property type="match status" value="1"/>
</dbReference>
<feature type="region of interest" description="Disordered" evidence="9">
    <location>
        <begin position="204"/>
        <end position="223"/>
    </location>
</feature>
<dbReference type="PANTHER" id="PTHR13006:SF9">
    <property type="entry name" value="GLUCOSE TRANSPORTER 4 ENHANCER FACTOR, ISOFORM G"/>
    <property type="match status" value="1"/>
</dbReference>
<dbReference type="GO" id="GO:0005634">
    <property type="term" value="C:nucleus"/>
    <property type="evidence" value="ECO:0007669"/>
    <property type="project" value="UniProtKB-SubCell"/>
</dbReference>
<feature type="signal peptide" evidence="10">
    <location>
        <begin position="1"/>
        <end position="26"/>
    </location>
</feature>
<proteinExistence type="predicted"/>
<comment type="subcellular location">
    <subcellularLocation>
        <location evidence="1">Nucleus</location>
    </subcellularLocation>
</comment>
<dbReference type="VEuPathDB" id="VectorBase:SSCA006150"/>
<feature type="region of interest" description="Disordered" evidence="9">
    <location>
        <begin position="99"/>
        <end position="137"/>
    </location>
</feature>
<feature type="compositionally biased region" description="Low complexity" evidence="9">
    <location>
        <begin position="170"/>
        <end position="186"/>
    </location>
</feature>
<evidence type="ECO:0000313" key="12">
    <source>
        <dbReference type="Proteomes" id="UP000616769"/>
    </source>
</evidence>
<dbReference type="Proteomes" id="UP000616769">
    <property type="component" value="Unassembled WGS sequence"/>
</dbReference>
<keyword evidence="8" id="KW-0539">Nucleus</keyword>
<evidence type="ECO:0000256" key="5">
    <source>
        <dbReference type="ARBA" id="ARBA00023015"/>
    </source>
</evidence>
<keyword evidence="5" id="KW-0805">Transcription regulation</keyword>
<dbReference type="GO" id="GO:0003700">
    <property type="term" value="F:DNA-binding transcription factor activity"/>
    <property type="evidence" value="ECO:0007669"/>
    <property type="project" value="TreeGrafter"/>
</dbReference>
<feature type="region of interest" description="Disordered" evidence="9">
    <location>
        <begin position="401"/>
        <end position="438"/>
    </location>
</feature>
<dbReference type="GO" id="GO:0006357">
    <property type="term" value="P:regulation of transcription by RNA polymerase II"/>
    <property type="evidence" value="ECO:0007669"/>
    <property type="project" value="TreeGrafter"/>
</dbReference>
<evidence type="ECO:0000256" key="6">
    <source>
        <dbReference type="ARBA" id="ARBA00023125"/>
    </source>
</evidence>
<dbReference type="OrthoDB" id="5950721at2759"/>
<dbReference type="GO" id="GO:0000978">
    <property type="term" value="F:RNA polymerase II cis-regulatory region sequence-specific DNA binding"/>
    <property type="evidence" value="ECO:0007669"/>
    <property type="project" value="TreeGrafter"/>
</dbReference>
<sequence>MEHFRTQKFQQNLIFIIFFSLSPSLFLPNSREQLINGDGEASKTFTKSSSIHPVGDEDRDDLSDVHEEEFYYNETKLTNGFKEIEIEIDDGGEEEIDEVTNHHSPLTSSTSAVSSLSPMSSSSMNINGNDLQTPSTGTTMTTTTAKMITSQLNLASSKQFVSESINDGPIDLSRSRSSTDSPSTIPKNGINTGKSNLLLVKNDNFALGLPPPPPPQPSATNQSNSMMMSKLMLTSIIPSNMFHRNFSSASPSSMSSSSSSSSSSSAYFSSNSSPTSSTKSWSAHYDLASYKNSDEHSNSNAKISRDLVQYGKKTSTLINGNQIVPTTKPIVVLQHKSSNVIKYGLKSGDNINLINQTSSILSSKKNENSLSKFMNPLDHFDLLNHQSLTLKTSNNSKVPVKVKTNSATKTDRSSSMISNGPRRRGRPPGSTNKKKKLLQPQQLICAMNPLNGTPFIASIAASLSTNVPHQTSCLNLEKSAFHPHPKSFASIDSPSSTSQPNLFGSINNLMVSASSSSIASSSSHQLLMNGSNATLARRPRGESRKCRKVYGMDNRQLWCTQCKWKKACSRFID</sequence>
<dbReference type="AlphaFoldDB" id="A0A132A6M3"/>
<evidence type="ECO:0000256" key="4">
    <source>
        <dbReference type="ARBA" id="ARBA00022833"/>
    </source>
</evidence>
<feature type="compositionally biased region" description="Basic residues" evidence="9">
    <location>
        <begin position="421"/>
        <end position="437"/>
    </location>
</feature>
<name>A0A132A6M3_SARSC</name>
<comment type="caution">
    <text evidence="11">The sequence shown here is derived from an EMBL/GenBank/DDBJ whole genome shotgun (WGS) entry which is preliminary data.</text>
</comment>
<feature type="chain" id="PRO_5007287486" evidence="10">
    <location>
        <begin position="27"/>
        <end position="573"/>
    </location>
</feature>
<keyword evidence="10" id="KW-0732">Signal</keyword>
<evidence type="ECO:0000256" key="2">
    <source>
        <dbReference type="ARBA" id="ARBA00022723"/>
    </source>
</evidence>
<dbReference type="SMART" id="SM01366">
    <property type="entry name" value="c-clamp"/>
    <property type="match status" value="1"/>
</dbReference>
<evidence type="ECO:0000256" key="9">
    <source>
        <dbReference type="SAM" id="MobiDB-lite"/>
    </source>
</evidence>
<dbReference type="EMBL" id="JXLN01010924">
    <property type="protein sequence ID" value="KPM06539.1"/>
    <property type="molecule type" value="Genomic_DNA"/>
</dbReference>
<accession>A0A132A6M3</accession>
<evidence type="ECO:0000256" key="7">
    <source>
        <dbReference type="ARBA" id="ARBA00023163"/>
    </source>
</evidence>
<dbReference type="GO" id="GO:0008270">
    <property type="term" value="F:zinc ion binding"/>
    <property type="evidence" value="ECO:0007669"/>
    <property type="project" value="UniProtKB-KW"/>
</dbReference>
<feature type="compositionally biased region" description="Polar residues" evidence="9">
    <location>
        <begin position="401"/>
        <end position="418"/>
    </location>
</feature>
<keyword evidence="3" id="KW-0863">Zinc-finger</keyword>
<feature type="compositionally biased region" description="Low complexity" evidence="9">
    <location>
        <begin position="104"/>
        <end position="124"/>
    </location>
</feature>
<keyword evidence="4" id="KW-0862">Zinc</keyword>
<organism evidence="11 12">
    <name type="scientific">Sarcoptes scabiei</name>
    <name type="common">Itch mite</name>
    <name type="synonym">Acarus scabiei</name>
    <dbReference type="NCBI Taxonomy" id="52283"/>
    <lineage>
        <taxon>Eukaryota</taxon>
        <taxon>Metazoa</taxon>
        <taxon>Ecdysozoa</taxon>
        <taxon>Arthropoda</taxon>
        <taxon>Chelicerata</taxon>
        <taxon>Arachnida</taxon>
        <taxon>Acari</taxon>
        <taxon>Acariformes</taxon>
        <taxon>Sarcoptiformes</taxon>
        <taxon>Astigmata</taxon>
        <taxon>Psoroptidia</taxon>
        <taxon>Sarcoptoidea</taxon>
        <taxon>Sarcoptidae</taxon>
        <taxon>Sarcoptinae</taxon>
        <taxon>Sarcoptes</taxon>
    </lineage>
</organism>
<protein>
    <submittedName>
        <fullName evidence="11">Uncharacterized protein</fullName>
    </submittedName>
</protein>
<evidence type="ECO:0000256" key="8">
    <source>
        <dbReference type="ARBA" id="ARBA00023242"/>
    </source>
</evidence>
<gene>
    <name evidence="11" type="ORF">QR98_0050160</name>
</gene>
<feature type="region of interest" description="Disordered" evidence="9">
    <location>
        <begin position="166"/>
        <end position="194"/>
    </location>
</feature>
<evidence type="ECO:0000256" key="3">
    <source>
        <dbReference type="ARBA" id="ARBA00022771"/>
    </source>
</evidence>
<evidence type="ECO:0000256" key="10">
    <source>
        <dbReference type="SAM" id="SignalP"/>
    </source>
</evidence>
<feature type="region of interest" description="Disordered" evidence="9">
    <location>
        <begin position="41"/>
        <end position="60"/>
    </location>
</feature>
<reference evidence="11 12" key="1">
    <citation type="journal article" date="2015" name="Parasit. Vectors">
        <title>Draft genome of the scabies mite.</title>
        <authorList>
            <person name="Rider S.D.Jr."/>
            <person name="Morgan M.S."/>
            <person name="Arlian L.G."/>
        </authorList>
    </citation>
    <scope>NUCLEOTIDE SEQUENCE [LARGE SCALE GENOMIC DNA]</scope>
    <source>
        <strain evidence="11">Arlian Lab</strain>
    </source>
</reference>
<dbReference type="InterPro" id="IPR052253">
    <property type="entry name" value="CR1/CR2-DNA-binding_regulator"/>
</dbReference>